<dbReference type="Proteomes" id="UP000502248">
    <property type="component" value="Chromosome"/>
</dbReference>
<sequence>MLRVRQATKQDHSALREIYLKSRAQYFTWMDSSKLAPEDFDRDTEGELVLVATNGARIIGFVAVWIPDHFIHHLYVHPDYTGQQVGTKLLQTCYETFDASPPLTLKCIKENAKALRFYRSQGWHIKGDGVSSNGAYYLMEYGGIHRT</sequence>
<evidence type="ECO:0000259" key="3">
    <source>
        <dbReference type="PROSITE" id="PS51186"/>
    </source>
</evidence>
<accession>A0A7Z2VPF0</accession>
<dbReference type="KEGG" id="cheb:HH215_27595"/>
<protein>
    <submittedName>
        <fullName evidence="4">GNAT family N-acetyltransferase</fullName>
    </submittedName>
</protein>
<name>A0A7Z2VPF0_9BACL</name>
<keyword evidence="5" id="KW-1185">Reference proteome</keyword>
<dbReference type="PROSITE" id="PS51186">
    <property type="entry name" value="GNAT"/>
    <property type="match status" value="1"/>
</dbReference>
<evidence type="ECO:0000313" key="5">
    <source>
        <dbReference type="Proteomes" id="UP000502248"/>
    </source>
</evidence>
<proteinExistence type="predicted"/>
<feature type="domain" description="N-acetyltransferase" evidence="3">
    <location>
        <begin position="2"/>
        <end position="144"/>
    </location>
</feature>
<reference evidence="4 5" key="1">
    <citation type="submission" date="2020-04" db="EMBL/GenBank/DDBJ databases">
        <title>Genome sequencing of novel species.</title>
        <authorList>
            <person name="Heo J."/>
            <person name="Kim S.-J."/>
            <person name="Kim J.-S."/>
            <person name="Hong S.-B."/>
            <person name="Kwon S.-W."/>
        </authorList>
    </citation>
    <scope>NUCLEOTIDE SEQUENCE [LARGE SCALE GENOMIC DNA]</scope>
    <source>
        <strain evidence="4 5">MFER-1</strain>
    </source>
</reference>
<evidence type="ECO:0000256" key="2">
    <source>
        <dbReference type="ARBA" id="ARBA00023315"/>
    </source>
</evidence>
<dbReference type="Pfam" id="PF00583">
    <property type="entry name" value="Acetyltransf_1"/>
    <property type="match status" value="1"/>
</dbReference>
<dbReference type="SUPFAM" id="SSF55729">
    <property type="entry name" value="Acyl-CoA N-acyltransferases (Nat)"/>
    <property type="match status" value="1"/>
</dbReference>
<organism evidence="4 5">
    <name type="scientific">Cohnella herbarum</name>
    <dbReference type="NCBI Taxonomy" id="2728023"/>
    <lineage>
        <taxon>Bacteria</taxon>
        <taxon>Bacillati</taxon>
        <taxon>Bacillota</taxon>
        <taxon>Bacilli</taxon>
        <taxon>Bacillales</taxon>
        <taxon>Paenibacillaceae</taxon>
        <taxon>Cohnella</taxon>
    </lineage>
</organism>
<gene>
    <name evidence="4" type="ORF">HH215_27595</name>
</gene>
<dbReference type="AlphaFoldDB" id="A0A7Z2VPF0"/>
<evidence type="ECO:0000313" key="4">
    <source>
        <dbReference type="EMBL" id="QJD86565.1"/>
    </source>
</evidence>
<dbReference type="CDD" id="cd04301">
    <property type="entry name" value="NAT_SF"/>
    <property type="match status" value="1"/>
</dbReference>
<dbReference type="RefSeq" id="WP_169282814.1">
    <property type="nucleotide sequence ID" value="NZ_CP051680.1"/>
</dbReference>
<dbReference type="InterPro" id="IPR050832">
    <property type="entry name" value="Bact_Acetyltransf"/>
</dbReference>
<keyword evidence="1 4" id="KW-0808">Transferase</keyword>
<dbReference type="InterPro" id="IPR016181">
    <property type="entry name" value="Acyl_CoA_acyltransferase"/>
</dbReference>
<dbReference type="InterPro" id="IPR000182">
    <property type="entry name" value="GNAT_dom"/>
</dbReference>
<dbReference type="PANTHER" id="PTHR43877">
    <property type="entry name" value="AMINOALKYLPHOSPHONATE N-ACETYLTRANSFERASE-RELATED-RELATED"/>
    <property type="match status" value="1"/>
</dbReference>
<dbReference type="GO" id="GO:0016747">
    <property type="term" value="F:acyltransferase activity, transferring groups other than amino-acyl groups"/>
    <property type="evidence" value="ECO:0007669"/>
    <property type="project" value="InterPro"/>
</dbReference>
<dbReference type="Gene3D" id="3.40.630.30">
    <property type="match status" value="1"/>
</dbReference>
<evidence type="ECO:0000256" key="1">
    <source>
        <dbReference type="ARBA" id="ARBA00022679"/>
    </source>
</evidence>
<keyword evidence="2" id="KW-0012">Acyltransferase</keyword>
<dbReference type="EMBL" id="CP051680">
    <property type="protein sequence ID" value="QJD86565.1"/>
    <property type="molecule type" value="Genomic_DNA"/>
</dbReference>